<dbReference type="RefSeq" id="XP_020657629.2">
    <property type="nucleotide sequence ID" value="XM_020801970.2"/>
</dbReference>
<evidence type="ECO:0000256" key="8">
    <source>
        <dbReference type="SAM" id="MobiDB-lite"/>
    </source>
</evidence>
<keyword evidence="2 7" id="KW-0040">ANK repeat</keyword>
<gene>
    <name evidence="10" type="primary">NFKBIA</name>
</gene>
<keyword evidence="1" id="KW-0677">Repeat</keyword>
<organism evidence="9 10">
    <name type="scientific">Pogona vitticeps</name>
    <name type="common">central bearded dragon</name>
    <dbReference type="NCBI Taxonomy" id="103695"/>
    <lineage>
        <taxon>Eukaryota</taxon>
        <taxon>Metazoa</taxon>
        <taxon>Chordata</taxon>
        <taxon>Craniata</taxon>
        <taxon>Vertebrata</taxon>
        <taxon>Euteleostomi</taxon>
        <taxon>Lepidosauria</taxon>
        <taxon>Squamata</taxon>
        <taxon>Bifurcata</taxon>
        <taxon>Unidentata</taxon>
        <taxon>Episquamata</taxon>
        <taxon>Toxicofera</taxon>
        <taxon>Iguania</taxon>
        <taxon>Acrodonta</taxon>
        <taxon>Agamidae</taxon>
        <taxon>Amphibolurinae</taxon>
        <taxon>Pogona</taxon>
    </lineage>
</organism>
<proteinExistence type="inferred from homology"/>
<evidence type="ECO:0000256" key="3">
    <source>
        <dbReference type="ARBA" id="ARBA00038439"/>
    </source>
</evidence>
<dbReference type="GO" id="GO:0005634">
    <property type="term" value="C:nucleus"/>
    <property type="evidence" value="ECO:0007669"/>
    <property type="project" value="UniProtKB-SubCell"/>
</dbReference>
<dbReference type="PANTHER" id="PTHR46680">
    <property type="entry name" value="NF-KAPPA-B INHIBITOR ALPHA"/>
    <property type="match status" value="1"/>
</dbReference>
<evidence type="ECO:0000313" key="10">
    <source>
        <dbReference type="RefSeq" id="XP_020657629.2"/>
    </source>
</evidence>
<dbReference type="AlphaFoldDB" id="A0A6J0UHN5"/>
<evidence type="ECO:0000256" key="2">
    <source>
        <dbReference type="ARBA" id="ARBA00023043"/>
    </source>
</evidence>
<name>A0A6J0UHN5_9SAUR</name>
<keyword evidence="9" id="KW-1185">Reference proteome</keyword>
<feature type="repeat" description="ANK" evidence="7">
    <location>
        <begin position="131"/>
        <end position="163"/>
    </location>
</feature>
<feature type="repeat" description="ANK" evidence="7">
    <location>
        <begin position="203"/>
        <end position="235"/>
    </location>
</feature>
<dbReference type="InterPro" id="IPR002110">
    <property type="entry name" value="Ankyrin_rpt"/>
</dbReference>
<dbReference type="Gene3D" id="1.25.40.20">
    <property type="entry name" value="Ankyrin repeat-containing domain"/>
    <property type="match status" value="1"/>
</dbReference>
<dbReference type="KEGG" id="pvt:110083506"/>
<evidence type="ECO:0000313" key="9">
    <source>
        <dbReference type="Proteomes" id="UP001652642"/>
    </source>
</evidence>
<dbReference type="Proteomes" id="UP001652642">
    <property type="component" value="Chromosome 1"/>
</dbReference>
<reference evidence="9" key="1">
    <citation type="submission" date="2025-05" db="UniProtKB">
        <authorList>
            <consortium name="RefSeq"/>
        </authorList>
    </citation>
    <scope>NUCLEOTIDE SEQUENCE [LARGE SCALE GENOMIC DNA]</scope>
</reference>
<feature type="repeat" description="ANK" evidence="7">
    <location>
        <begin position="237"/>
        <end position="269"/>
    </location>
</feature>
<dbReference type="GO" id="GO:0071356">
    <property type="term" value="P:cellular response to tumor necrosis factor"/>
    <property type="evidence" value="ECO:0007669"/>
    <property type="project" value="TreeGrafter"/>
</dbReference>
<dbReference type="FunCoup" id="A0A6J0UHN5">
    <property type="interactions" value="307"/>
</dbReference>
<dbReference type="Pfam" id="PF12796">
    <property type="entry name" value="Ank_2"/>
    <property type="match status" value="1"/>
</dbReference>
<sequence>MLSPSPLDYTMDFTMDHEPRPRHHPREALKKDRQLSLVQDDRHDSGLDSMKDEEYENLVRELEDIHLQPAEAAAGLQSGAGQPGQAWKQQVTEDGDTILHLAIIHEEKFLSLEIIHQAGRDTDFLNFQNNLNQTPLHLAVITDQPEIAETLLKAGCDAEIRDFRGNTPLHIACEQGSLRGVGVLTQYCLKHQISSLLQSSNYNGHTCLHLASIQGYLAIVEHLLSLGADVNAQEPCNGRTALHLAVDLQNQELVSLLLKHGADVNKVTYQGYSPYQLTWGRSNSFIQEQLRQFTTADLQTLPESEDESCESESEFTEDELLYDDCIIGGWHVPC</sequence>
<dbReference type="SMART" id="SM00248">
    <property type="entry name" value="ANK"/>
    <property type="match status" value="5"/>
</dbReference>
<reference evidence="10" key="2">
    <citation type="submission" date="2025-08" db="UniProtKB">
        <authorList>
            <consortium name="RefSeq"/>
        </authorList>
    </citation>
    <scope>IDENTIFICATION</scope>
</reference>
<dbReference type="PRINTS" id="PR01415">
    <property type="entry name" value="ANKYRIN"/>
</dbReference>
<comment type="function">
    <text evidence="6">Inhibits the activity of dimeric NF-kappa-B/REL complexes by trapping REL (RELA/p65 and NFKB1/p50) dimers in the cytoplasm by masking their nuclear localization signals. On cellular stimulation by immune and pro-inflammatory responses, becomes phosphorylated promoting ubiquitination and degradation, enabling the dimeric RELA to translocate to the nucleus and activate transcription.</text>
</comment>
<accession>A0A6J0UHN5</accession>
<dbReference type="PROSITE" id="PS50088">
    <property type="entry name" value="ANK_REPEAT"/>
    <property type="match status" value="3"/>
</dbReference>
<evidence type="ECO:0000256" key="5">
    <source>
        <dbReference type="ARBA" id="ARBA00041987"/>
    </source>
</evidence>
<dbReference type="SUPFAM" id="SSF48403">
    <property type="entry name" value="Ankyrin repeat"/>
    <property type="match status" value="1"/>
</dbReference>
<comment type="similarity">
    <text evidence="3">Belongs to the NF-kappa-B inhibitor family.</text>
</comment>
<dbReference type="GO" id="GO:0051059">
    <property type="term" value="F:NF-kappaB binding"/>
    <property type="evidence" value="ECO:0007669"/>
    <property type="project" value="TreeGrafter"/>
</dbReference>
<protein>
    <recommendedName>
        <fullName evidence="4">NF-kappa-B inhibitor alpha</fullName>
    </recommendedName>
    <alternativeName>
        <fullName evidence="5">I-kappa-B-alpha</fullName>
    </alternativeName>
</protein>
<dbReference type="GO" id="GO:0034142">
    <property type="term" value="P:toll-like receptor 4 signaling pathway"/>
    <property type="evidence" value="ECO:0007669"/>
    <property type="project" value="TreeGrafter"/>
</dbReference>
<evidence type="ECO:0000256" key="7">
    <source>
        <dbReference type="PROSITE-ProRule" id="PRU00023"/>
    </source>
</evidence>
<dbReference type="GeneID" id="110083506"/>
<dbReference type="InterPro" id="IPR036770">
    <property type="entry name" value="Ankyrin_rpt-contain_sf"/>
</dbReference>
<dbReference type="PROSITE" id="PS50297">
    <property type="entry name" value="ANK_REP_REGION"/>
    <property type="match status" value="3"/>
</dbReference>
<dbReference type="InterPro" id="IPR051070">
    <property type="entry name" value="NF-kappa-B_inhibitor"/>
</dbReference>
<feature type="compositionally biased region" description="Basic and acidic residues" evidence="8">
    <location>
        <begin position="26"/>
        <end position="48"/>
    </location>
</feature>
<dbReference type="PANTHER" id="PTHR46680:SF1">
    <property type="entry name" value="NF-KAPPA-B INHIBITOR ALPHA"/>
    <property type="match status" value="1"/>
</dbReference>
<feature type="region of interest" description="Disordered" evidence="8">
    <location>
        <begin position="1"/>
        <end position="48"/>
    </location>
</feature>
<dbReference type="GO" id="GO:0005829">
    <property type="term" value="C:cytosol"/>
    <property type="evidence" value="ECO:0007669"/>
    <property type="project" value="TreeGrafter"/>
</dbReference>
<dbReference type="Pfam" id="PF00023">
    <property type="entry name" value="Ank"/>
    <property type="match status" value="1"/>
</dbReference>
<evidence type="ECO:0000256" key="6">
    <source>
        <dbReference type="ARBA" id="ARBA00045368"/>
    </source>
</evidence>
<evidence type="ECO:0000256" key="1">
    <source>
        <dbReference type="ARBA" id="ARBA00022737"/>
    </source>
</evidence>
<evidence type="ECO:0000256" key="4">
    <source>
        <dbReference type="ARBA" id="ARBA00041123"/>
    </source>
</evidence>
<dbReference type="OrthoDB" id="20727at2759"/>
<dbReference type="CTD" id="4792"/>
<dbReference type="InParanoid" id="A0A6J0UHN5"/>